<accession>X0Y1N5</accession>
<dbReference type="Gene3D" id="1.10.260.40">
    <property type="entry name" value="lambda repressor-like DNA-binding domains"/>
    <property type="match status" value="1"/>
</dbReference>
<dbReference type="Pfam" id="PF01381">
    <property type="entry name" value="HTH_3"/>
    <property type="match status" value="1"/>
</dbReference>
<dbReference type="GO" id="GO:0003677">
    <property type="term" value="F:DNA binding"/>
    <property type="evidence" value="ECO:0007669"/>
    <property type="project" value="UniProtKB-KW"/>
</dbReference>
<dbReference type="InterPro" id="IPR001387">
    <property type="entry name" value="Cro/C1-type_HTH"/>
</dbReference>
<evidence type="ECO:0000313" key="3">
    <source>
        <dbReference type="EMBL" id="GAG49595.1"/>
    </source>
</evidence>
<dbReference type="PROSITE" id="PS50943">
    <property type="entry name" value="HTH_CROC1"/>
    <property type="match status" value="1"/>
</dbReference>
<dbReference type="EMBL" id="BARS01057222">
    <property type="protein sequence ID" value="GAG49595.1"/>
    <property type="molecule type" value="Genomic_DNA"/>
</dbReference>
<feature type="non-terminal residue" evidence="3">
    <location>
        <position position="86"/>
    </location>
</feature>
<feature type="domain" description="HTH cro/C1-type" evidence="2">
    <location>
        <begin position="12"/>
        <end position="66"/>
    </location>
</feature>
<dbReference type="PANTHER" id="PTHR46558:SF11">
    <property type="entry name" value="HTH-TYPE TRANSCRIPTIONAL REGULATOR XRE"/>
    <property type="match status" value="1"/>
</dbReference>
<comment type="caution">
    <text evidence="3">The sequence shown here is derived from an EMBL/GenBank/DDBJ whole genome shotgun (WGS) entry which is preliminary data.</text>
</comment>
<gene>
    <name evidence="3" type="ORF">S01H1_83984</name>
</gene>
<name>X0Y1N5_9ZZZZ</name>
<dbReference type="InterPro" id="IPR010982">
    <property type="entry name" value="Lambda_DNA-bd_dom_sf"/>
</dbReference>
<dbReference type="AlphaFoldDB" id="X0Y1N5"/>
<organism evidence="3">
    <name type="scientific">marine sediment metagenome</name>
    <dbReference type="NCBI Taxonomy" id="412755"/>
    <lineage>
        <taxon>unclassified sequences</taxon>
        <taxon>metagenomes</taxon>
        <taxon>ecological metagenomes</taxon>
    </lineage>
</organism>
<sequence>MLVCMKTLAKRIREARKSMGLLQQDLAAAAGLSQGQISRIESGKSYPNSEDLRKIARACNTTVAQLCGEVVYEAPVCYGAGSSAIR</sequence>
<proteinExistence type="predicted"/>
<dbReference type="SUPFAM" id="SSF47413">
    <property type="entry name" value="lambda repressor-like DNA-binding domains"/>
    <property type="match status" value="1"/>
</dbReference>
<dbReference type="CDD" id="cd00093">
    <property type="entry name" value="HTH_XRE"/>
    <property type="match status" value="1"/>
</dbReference>
<dbReference type="PANTHER" id="PTHR46558">
    <property type="entry name" value="TRACRIPTIONAL REGULATORY PROTEIN-RELATED-RELATED"/>
    <property type="match status" value="1"/>
</dbReference>
<protein>
    <recommendedName>
        <fullName evidence="2">HTH cro/C1-type domain-containing protein</fullName>
    </recommendedName>
</protein>
<dbReference type="SMART" id="SM00530">
    <property type="entry name" value="HTH_XRE"/>
    <property type="match status" value="1"/>
</dbReference>
<evidence type="ECO:0000259" key="2">
    <source>
        <dbReference type="PROSITE" id="PS50943"/>
    </source>
</evidence>
<reference evidence="3" key="1">
    <citation type="journal article" date="2014" name="Front. Microbiol.">
        <title>High frequency of phylogenetically diverse reductive dehalogenase-homologous genes in deep subseafloor sedimentary metagenomes.</title>
        <authorList>
            <person name="Kawai M."/>
            <person name="Futagami T."/>
            <person name="Toyoda A."/>
            <person name="Takaki Y."/>
            <person name="Nishi S."/>
            <person name="Hori S."/>
            <person name="Arai W."/>
            <person name="Tsubouchi T."/>
            <person name="Morono Y."/>
            <person name="Uchiyama I."/>
            <person name="Ito T."/>
            <person name="Fujiyama A."/>
            <person name="Inagaki F."/>
            <person name="Takami H."/>
        </authorList>
    </citation>
    <scope>NUCLEOTIDE SEQUENCE</scope>
    <source>
        <strain evidence="3">Expedition CK06-06</strain>
    </source>
</reference>
<evidence type="ECO:0000256" key="1">
    <source>
        <dbReference type="ARBA" id="ARBA00023125"/>
    </source>
</evidence>
<keyword evidence="1" id="KW-0238">DNA-binding</keyword>